<dbReference type="GO" id="GO:0005737">
    <property type="term" value="C:cytoplasm"/>
    <property type="evidence" value="ECO:0007669"/>
    <property type="project" value="TreeGrafter"/>
</dbReference>
<evidence type="ECO:0000256" key="2">
    <source>
        <dbReference type="ARBA" id="ARBA00022801"/>
    </source>
</evidence>
<organism evidence="5 6">
    <name type="scientific">Pseudomonas luteola</name>
    <dbReference type="NCBI Taxonomy" id="47886"/>
    <lineage>
        <taxon>Bacteria</taxon>
        <taxon>Pseudomonadati</taxon>
        <taxon>Pseudomonadota</taxon>
        <taxon>Gammaproteobacteria</taxon>
        <taxon>Pseudomonadales</taxon>
        <taxon>Pseudomonadaceae</taxon>
        <taxon>Pseudomonas</taxon>
    </lineage>
</organism>
<dbReference type="Gene3D" id="3.90.950.10">
    <property type="match status" value="1"/>
</dbReference>
<evidence type="ECO:0000313" key="4">
    <source>
        <dbReference type="EMBL" id="MBF8642372.1"/>
    </source>
</evidence>
<evidence type="ECO:0000256" key="1">
    <source>
        <dbReference type="ARBA" id="ARBA00008023"/>
    </source>
</evidence>
<dbReference type="EMBL" id="JADMCD010000009">
    <property type="protein sequence ID" value="MBF8642372.1"/>
    <property type="molecule type" value="Genomic_DNA"/>
</dbReference>
<dbReference type="EMBL" id="UAUF01000012">
    <property type="protein sequence ID" value="SPZ07756.1"/>
    <property type="molecule type" value="Genomic_DNA"/>
</dbReference>
<dbReference type="AlphaFoldDB" id="A0A2X2CQ55"/>
<gene>
    <name evidence="4" type="ORF">IRZ65_16970</name>
    <name evidence="5" type="ORF">NCTC11842_02487</name>
</gene>
<evidence type="ECO:0000313" key="6">
    <source>
        <dbReference type="Proteomes" id="UP000250443"/>
    </source>
</evidence>
<dbReference type="PANTHER" id="PTHR11067">
    <property type="entry name" value="INOSINE TRIPHOSPHATE PYROPHOSPHATASE/HAM1 PROTEIN"/>
    <property type="match status" value="1"/>
</dbReference>
<dbReference type="PANTHER" id="PTHR11067:SF9">
    <property type="entry name" value="INOSINE TRIPHOSPHATE PYROPHOSPHATASE"/>
    <property type="match status" value="1"/>
</dbReference>
<sequence>MKIRFISSNTRKIEEVSHLLARTRIEIVPYQIKIDELQTEDVCQLISDKLLKAFRLVGKPVFVEHTGLYIKSLNDFPAGLTQLFWDKLLAERFSSVIGGLEDPSAVAKTLIGYCDGRKKYFFEGAVPGRITEQPAGDSSFEWDCVFMPDGLDQTFAQLGPRKHEYSMRRQALEKFVSFIEES</sequence>
<reference evidence="5 6" key="1">
    <citation type="submission" date="2018-06" db="EMBL/GenBank/DDBJ databases">
        <authorList>
            <consortium name="Pathogen Informatics"/>
            <person name="Doyle S."/>
        </authorList>
    </citation>
    <scope>NUCLEOTIDE SEQUENCE [LARGE SCALE GENOMIC DNA]</scope>
    <source>
        <strain evidence="5 6">NCTC11842</strain>
    </source>
</reference>
<keyword evidence="7" id="KW-1185">Reference proteome</keyword>
<dbReference type="RefSeq" id="WP_010794698.1">
    <property type="nucleotide sequence ID" value="NZ_CP069262.1"/>
</dbReference>
<dbReference type="GO" id="GO:0047429">
    <property type="term" value="F:nucleoside triphosphate diphosphatase activity"/>
    <property type="evidence" value="ECO:0007669"/>
    <property type="project" value="UniProtKB-EC"/>
</dbReference>
<name>A0A2X2CQ55_PSELU</name>
<dbReference type="Pfam" id="PF01725">
    <property type="entry name" value="Ham1p_like"/>
    <property type="match status" value="1"/>
</dbReference>
<evidence type="ECO:0000313" key="5">
    <source>
        <dbReference type="EMBL" id="SPZ07756.1"/>
    </source>
</evidence>
<accession>A0A2X2CQ55</accession>
<reference evidence="4 7" key="2">
    <citation type="submission" date="2020-10" db="EMBL/GenBank/DDBJ databases">
        <title>Genome sequences of Pseudomonas isolates.</title>
        <authorList>
            <person name="Wessels L."/>
            <person name="Reich F."/>
            <person name="Hammerl J."/>
        </authorList>
    </citation>
    <scope>NUCLEOTIDE SEQUENCE [LARGE SCALE GENOMIC DNA]</scope>
    <source>
        <strain evidence="4 7">20-MO00624-0</strain>
    </source>
</reference>
<keyword evidence="2 5" id="KW-0378">Hydrolase</keyword>
<dbReference type="Proteomes" id="UP000626180">
    <property type="component" value="Unassembled WGS sequence"/>
</dbReference>
<keyword evidence="3" id="KW-0546">Nucleotide metabolism</keyword>
<comment type="similarity">
    <text evidence="1">Belongs to the HAM1 NTPase family.</text>
</comment>
<dbReference type="GO" id="GO:0009117">
    <property type="term" value="P:nucleotide metabolic process"/>
    <property type="evidence" value="ECO:0007669"/>
    <property type="project" value="UniProtKB-KW"/>
</dbReference>
<dbReference type="InterPro" id="IPR002637">
    <property type="entry name" value="RdgB/HAM1"/>
</dbReference>
<dbReference type="SUPFAM" id="SSF52972">
    <property type="entry name" value="ITPase-like"/>
    <property type="match status" value="1"/>
</dbReference>
<dbReference type="GO" id="GO:0009143">
    <property type="term" value="P:nucleoside triphosphate catabolic process"/>
    <property type="evidence" value="ECO:0007669"/>
    <property type="project" value="InterPro"/>
</dbReference>
<dbReference type="Proteomes" id="UP000250443">
    <property type="component" value="Unassembled WGS sequence"/>
</dbReference>
<dbReference type="InterPro" id="IPR029001">
    <property type="entry name" value="ITPase-like_fam"/>
</dbReference>
<evidence type="ECO:0000313" key="7">
    <source>
        <dbReference type="Proteomes" id="UP000626180"/>
    </source>
</evidence>
<proteinExistence type="inferred from homology"/>
<evidence type="ECO:0000256" key="3">
    <source>
        <dbReference type="ARBA" id="ARBA00023080"/>
    </source>
</evidence>
<protein>
    <submittedName>
        <fullName evidence="4">Non-canonical purine NTP pyrophosphatase</fullName>
    </submittedName>
    <submittedName>
        <fullName evidence="5">Nucleoside-triphosphatase</fullName>
        <ecNumber evidence="5">3.6.1.9</ecNumber>
    </submittedName>
</protein>
<dbReference type="EC" id="3.6.1.9" evidence="5"/>